<protein>
    <submittedName>
        <fullName evidence="1">Uncharacterized protein</fullName>
    </submittedName>
</protein>
<keyword evidence="2" id="KW-1185">Reference proteome</keyword>
<dbReference type="EMBL" id="JAEQNA010000002">
    <property type="protein sequence ID" value="MBL0420470.1"/>
    <property type="molecule type" value="Genomic_DNA"/>
</dbReference>
<proteinExistence type="predicted"/>
<gene>
    <name evidence="1" type="ORF">JI739_08960</name>
</gene>
<comment type="caution">
    <text evidence="1">The sequence shown here is derived from an EMBL/GenBank/DDBJ whole genome shotgun (WGS) entry which is preliminary data.</text>
</comment>
<accession>A0A937D386</accession>
<sequence>MGLTVTRSAGKAFSAHNLLRVIVALLLVMTLAACATRPHVVAHGFAFNGWRDHWYPQITVLEYAYGDKYHMTRRKNEDGVPPGTAVFGAMPVADFLYVRWRLQETGETFEERVDLRDRLPADLWAHYITFVIDGPQLYVYVVTPEQIKVRLTKPPLRTWWSIDRVTYEIYPTVRSADRTYLGAAAPWAPASHEH</sequence>
<reference evidence="1" key="1">
    <citation type="submission" date="2021-01" db="EMBL/GenBank/DDBJ databases">
        <title>Ramlibacter sp. strain AW1 16S ribosomal RNA gene Genome sequencing and assembly.</title>
        <authorList>
            <person name="Kang M."/>
        </authorList>
    </citation>
    <scope>NUCLEOTIDE SEQUENCE</scope>
    <source>
        <strain evidence="1">AW1</strain>
    </source>
</reference>
<evidence type="ECO:0000313" key="1">
    <source>
        <dbReference type="EMBL" id="MBL0420470.1"/>
    </source>
</evidence>
<dbReference type="AlphaFoldDB" id="A0A937D386"/>
<name>A0A937D386_9BURK</name>
<dbReference type="PROSITE" id="PS51257">
    <property type="entry name" value="PROKAR_LIPOPROTEIN"/>
    <property type="match status" value="1"/>
</dbReference>
<dbReference type="Proteomes" id="UP000613011">
    <property type="component" value="Unassembled WGS sequence"/>
</dbReference>
<evidence type="ECO:0000313" key="2">
    <source>
        <dbReference type="Proteomes" id="UP000613011"/>
    </source>
</evidence>
<organism evidence="1 2">
    <name type="scientific">Ramlibacter aurantiacus</name>
    <dbReference type="NCBI Taxonomy" id="2801330"/>
    <lineage>
        <taxon>Bacteria</taxon>
        <taxon>Pseudomonadati</taxon>
        <taxon>Pseudomonadota</taxon>
        <taxon>Betaproteobacteria</taxon>
        <taxon>Burkholderiales</taxon>
        <taxon>Comamonadaceae</taxon>
        <taxon>Ramlibacter</taxon>
    </lineage>
</organism>